<sequence length="1514" mass="172075">MENIAVPPEKSCHFWESEVELTRKKTKEPDGRRFRYFDDKSIFNFVFFIWAYKWVKAAAKEYLDPYMLHPLPLADQILIWQPILSKHISDGIASLEAYESLSEDEKKSAKKPVRYILARAIWLTFWKRLLAIIACVIVMNGVGMSVSIFLHKLLSLLSDRDFRFMAFLGLALSIILMELFKEIFMDHIYYYLQRLTAVIDSCLRVTIFQHSLCYRRSRFSSFPDDSNSCRNVIHCCSGEDACTDNPLLCPARRYKNNKVTPKIYSLILNDPHYIPLFIEFTTGMIDFLTAFTYGLILISQQFHMKALTILIISLSLVACMFVMELVNGFVMKYFFGVRDNRIARSEEIVSALDLIERMSLDDIGHNAITEARNDELVIVPIRFFLSLMNKVIITSIMCINIIVLIDDFVGQVEGSTDAKEIDPSGLLASIFVLLKILGPLYMVPLKLKLLVFTIISFLRVERFLRTCSPNFYIPDNKFTGKTTLPEIGPGKDKSIPKGLMVMFKKASFAWVNSRKDLLDNTGTTCLRNLDFVLNTGDLAIVTGAQGSGKSNFVKAILGDMTLVEGSMAVLPLSTNMPIFYASQDVWLQKGTIKSNITFGHRFDEDVYNTVLKAIELEHDISTWEEGDMRKISEHGYSLSGGQRVRVGLARAIYAYLIFSETNRESGSDHSFLVALDDCFTSLDPFVARTIFRNLFNVNDGLLAKDDVSAVLTISKRILDACVSSESPDSYPDAPIYFLENKGLVQSNKLKSLIEHEVGHIEPPKPSFDRVKLSSVSRDILRRCNSDDYTRDGRRRSTESRYSDSPTVQEIQDKKDIGNKNFKPYKAYFRATGWPIIIFFIFTFTFATLDNTKFIITSKVSDSVLDYANEHNHTSVSLEDVKEYCYRSLRWIIILSVSVMVGAFFRIVAMTSASFNGSLRIHEYCINSLFTNNSAVLRIKTSLGSILTFLYIDTFFIDNIFGYFLYDSSVFSIETAVHLLTLFFLVPWATPLALILCFIILRFIVYYYVRSCKNAYLARFETFGQIDSTIETAISGLSIYRSFKKEWELVHAMAENVDYNLRCFLFTYSGMAWGTISSRLFLSPLALFILVFPLLLSRWTETELQVGYYAMAYSIFLSLNTSFANFLKLYCLMEMHIGSVKRFSSFIPENTPLKFAKKRNIYGTEIVVDSSKDSDHKNLGSDVEKYIISRRFARHISRRGLYCTSLRTLLFRHKVNLFDVSKYTTLGHTRVKLDNVSAHSVNKKTGMKYAILKNITCSADTSDIIGVIGRTGAGKSTLLSVLQNLANRDGSVFLDGCDLNDMPKSVTRQIIGVLPQLPFVFRGWTVRRFVDPRMIFEDADIEIALENCGLLKFVENLPGGKGLGTVIIPDHYHDDMPRHYKRVYYGPTLKPHGASSVDNVDHGSVLSNSQLRMLSVARLVLYREFFKVLLVDEPPEDELGAAASKTAEIPIYELIKTHFQHCATFIAAHNTDVLRLCTSVWVFHDGSLIRTCKAEDIANSDSLSKIIEDCITTHA</sequence>
<dbReference type="InterPro" id="IPR050173">
    <property type="entry name" value="ABC_transporter_C-like"/>
</dbReference>
<dbReference type="InterPro" id="IPR003439">
    <property type="entry name" value="ABC_transporter-like_ATP-bd"/>
</dbReference>
<keyword evidence="14" id="KW-1185">Reference proteome</keyword>
<keyword evidence="3" id="KW-0813">Transport</keyword>
<dbReference type="Gene3D" id="3.40.50.300">
    <property type="entry name" value="P-loop containing nucleotide triphosphate hydrolases"/>
    <property type="match status" value="2"/>
</dbReference>
<keyword evidence="6 13" id="KW-0067">ATP-binding</keyword>
<feature type="transmembrane region" description="Helical" evidence="10">
    <location>
        <begin position="162"/>
        <end position="180"/>
    </location>
</feature>
<evidence type="ECO:0000313" key="13">
    <source>
        <dbReference type="EMBL" id="EKX73807.1"/>
    </source>
</evidence>
<comment type="subcellular location">
    <subcellularLocation>
        <location evidence="1">Membrane</location>
        <topology evidence="1">Multi-pass membrane protein</topology>
    </subcellularLocation>
</comment>
<dbReference type="PANTHER" id="PTHR24223">
    <property type="entry name" value="ATP-BINDING CASSETTE SUB-FAMILY C"/>
    <property type="match status" value="1"/>
</dbReference>
<dbReference type="SUPFAM" id="SSF90123">
    <property type="entry name" value="ABC transporter transmembrane region"/>
    <property type="match status" value="2"/>
</dbReference>
<dbReference type="Proteomes" id="UP000031512">
    <property type="component" value="Unassembled WGS sequence"/>
</dbReference>
<dbReference type="EC" id="3.6.3.44" evidence="13"/>
<dbReference type="KEGG" id="beq:BEWA_038440"/>
<dbReference type="SMART" id="SM00382">
    <property type="entry name" value="AAA"/>
    <property type="match status" value="2"/>
</dbReference>
<evidence type="ECO:0000256" key="1">
    <source>
        <dbReference type="ARBA" id="ARBA00004141"/>
    </source>
</evidence>
<dbReference type="VEuPathDB" id="PiroplasmaDB:BEWA_038440"/>
<evidence type="ECO:0000256" key="3">
    <source>
        <dbReference type="ARBA" id="ARBA00022448"/>
    </source>
</evidence>
<evidence type="ECO:0000256" key="5">
    <source>
        <dbReference type="ARBA" id="ARBA00022741"/>
    </source>
</evidence>
<feature type="transmembrane region" description="Helical" evidence="10">
    <location>
        <begin position="1105"/>
        <end position="1126"/>
    </location>
</feature>
<dbReference type="Pfam" id="PF00005">
    <property type="entry name" value="ABC_tran"/>
    <property type="match status" value="2"/>
</dbReference>
<dbReference type="PANTHER" id="PTHR24223:SF456">
    <property type="entry name" value="MULTIDRUG RESISTANCE-ASSOCIATED PROTEIN LETHAL(2)03659"/>
    <property type="match status" value="1"/>
</dbReference>
<gene>
    <name evidence="13" type="ORF">BEWA_038440</name>
</gene>
<organism evidence="13 14">
    <name type="scientific">Theileria equi strain WA</name>
    <dbReference type="NCBI Taxonomy" id="1537102"/>
    <lineage>
        <taxon>Eukaryota</taxon>
        <taxon>Sar</taxon>
        <taxon>Alveolata</taxon>
        <taxon>Apicomplexa</taxon>
        <taxon>Aconoidasida</taxon>
        <taxon>Piroplasmida</taxon>
        <taxon>Theileriidae</taxon>
        <taxon>Theileria</taxon>
    </lineage>
</organism>
<evidence type="ECO:0000256" key="6">
    <source>
        <dbReference type="ARBA" id="ARBA00022840"/>
    </source>
</evidence>
<evidence type="ECO:0000256" key="10">
    <source>
        <dbReference type="SAM" id="Phobius"/>
    </source>
</evidence>
<dbReference type="STRING" id="1537102.L1LEG5"/>
<feature type="domain" description="ABC transporter" evidence="11">
    <location>
        <begin position="1230"/>
        <end position="1509"/>
    </location>
</feature>
<feature type="domain" description="ABC transmembrane type-1" evidence="12">
    <location>
        <begin position="890"/>
        <end position="1134"/>
    </location>
</feature>
<dbReference type="GO" id="GO:0016020">
    <property type="term" value="C:membrane"/>
    <property type="evidence" value="ECO:0007669"/>
    <property type="project" value="UniProtKB-SubCell"/>
</dbReference>
<dbReference type="Gene3D" id="1.20.1560.10">
    <property type="entry name" value="ABC transporter type 1, transmembrane domain"/>
    <property type="match status" value="2"/>
</dbReference>
<feature type="transmembrane region" description="Helical" evidence="10">
    <location>
        <begin position="129"/>
        <end position="150"/>
    </location>
</feature>
<dbReference type="OrthoDB" id="4865934at2759"/>
<dbReference type="InterPro" id="IPR003593">
    <property type="entry name" value="AAA+_ATPase"/>
</dbReference>
<name>L1LEG5_THEEQ</name>
<feature type="transmembrane region" description="Helical" evidence="10">
    <location>
        <begin position="310"/>
        <end position="335"/>
    </location>
</feature>
<dbReference type="InterPro" id="IPR036640">
    <property type="entry name" value="ABC1_TM_sf"/>
</dbReference>
<dbReference type="eggNOG" id="KOG0054">
    <property type="taxonomic scope" value="Eukaryota"/>
</dbReference>
<dbReference type="SUPFAM" id="SSF52540">
    <property type="entry name" value="P-loop containing nucleoside triphosphate hydrolases"/>
    <property type="match status" value="2"/>
</dbReference>
<protein>
    <submittedName>
        <fullName evidence="13">ABC transporter, ATP-binding protein domain containing protein</fullName>
        <ecNumber evidence="13">3.6.3.32</ecNumber>
        <ecNumber evidence="13">3.6.3.44</ecNumber>
    </submittedName>
</protein>
<dbReference type="PROSITE" id="PS00211">
    <property type="entry name" value="ABC_TRANSPORTER_1"/>
    <property type="match status" value="1"/>
</dbReference>
<evidence type="ECO:0000256" key="7">
    <source>
        <dbReference type="ARBA" id="ARBA00022989"/>
    </source>
</evidence>
<dbReference type="EC" id="3.6.3.32" evidence="13"/>
<dbReference type="GO" id="GO:0016887">
    <property type="term" value="F:ATP hydrolysis activity"/>
    <property type="evidence" value="ECO:0007669"/>
    <property type="project" value="InterPro"/>
</dbReference>
<reference evidence="13 14" key="1">
    <citation type="journal article" date="2012" name="BMC Genomics">
        <title>Comparative genomic analysis and phylogenetic position of Theileria equi.</title>
        <authorList>
            <person name="Kappmeyer L.S."/>
            <person name="Thiagarajan M."/>
            <person name="Herndon D.R."/>
            <person name="Ramsay J.D."/>
            <person name="Caler E."/>
            <person name="Djikeng A."/>
            <person name="Gillespie J.J."/>
            <person name="Lau A.O."/>
            <person name="Roalson E.H."/>
            <person name="Silva J.C."/>
            <person name="Silva M.G."/>
            <person name="Suarez C.E."/>
            <person name="Ueti M.W."/>
            <person name="Nene V.M."/>
            <person name="Mealey R.H."/>
            <person name="Knowles D.P."/>
            <person name="Brayton K.A."/>
        </authorList>
    </citation>
    <scope>NUCLEOTIDE SEQUENCE [LARGE SCALE GENOMIC DNA]</scope>
    <source>
        <strain evidence="13 14">WA</strain>
    </source>
</reference>
<evidence type="ECO:0000256" key="8">
    <source>
        <dbReference type="ARBA" id="ARBA00023136"/>
    </source>
</evidence>
<dbReference type="GO" id="GO:0140359">
    <property type="term" value="F:ABC-type transporter activity"/>
    <property type="evidence" value="ECO:0007669"/>
    <property type="project" value="InterPro"/>
</dbReference>
<feature type="transmembrane region" description="Helical" evidence="10">
    <location>
        <begin position="276"/>
        <end position="298"/>
    </location>
</feature>
<comment type="similarity">
    <text evidence="2">Belongs to the ABC transporter superfamily. ABCC family. Conjugate transporter (TC 3.A.1.208) subfamily.</text>
</comment>
<feature type="transmembrane region" description="Helical" evidence="10">
    <location>
        <begin position="985"/>
        <end position="1008"/>
    </location>
</feature>
<feature type="transmembrane region" description="Helical" evidence="10">
    <location>
        <begin position="888"/>
        <end position="908"/>
    </location>
</feature>
<keyword evidence="13" id="KW-0378">Hydrolase</keyword>
<dbReference type="EMBL" id="ACOU01000002">
    <property type="protein sequence ID" value="EKX73807.1"/>
    <property type="molecule type" value="Genomic_DNA"/>
</dbReference>
<dbReference type="GO" id="GO:0005524">
    <property type="term" value="F:ATP binding"/>
    <property type="evidence" value="ECO:0007669"/>
    <property type="project" value="UniProtKB-KW"/>
</dbReference>
<feature type="compositionally biased region" description="Basic and acidic residues" evidence="9">
    <location>
        <begin position="786"/>
        <end position="801"/>
    </location>
</feature>
<comment type="caution">
    <text evidence="13">The sequence shown here is derived from an EMBL/GenBank/DDBJ whole genome shotgun (WGS) entry which is preliminary data.</text>
</comment>
<proteinExistence type="inferred from homology"/>
<feature type="transmembrane region" description="Helical" evidence="10">
    <location>
        <begin position="383"/>
        <end position="405"/>
    </location>
</feature>
<evidence type="ECO:0000256" key="2">
    <source>
        <dbReference type="ARBA" id="ARBA00009726"/>
    </source>
</evidence>
<dbReference type="InterPro" id="IPR027417">
    <property type="entry name" value="P-loop_NTPase"/>
</dbReference>
<evidence type="ECO:0000259" key="12">
    <source>
        <dbReference type="PROSITE" id="PS50929"/>
    </source>
</evidence>
<evidence type="ECO:0000313" key="14">
    <source>
        <dbReference type="Proteomes" id="UP000031512"/>
    </source>
</evidence>
<evidence type="ECO:0000259" key="11">
    <source>
        <dbReference type="PROSITE" id="PS50893"/>
    </source>
</evidence>
<dbReference type="RefSeq" id="XP_004833259.1">
    <property type="nucleotide sequence ID" value="XM_004833202.1"/>
</dbReference>
<keyword evidence="7 10" id="KW-1133">Transmembrane helix</keyword>
<feature type="domain" description="ABC transporter" evidence="11">
    <location>
        <begin position="501"/>
        <end position="757"/>
    </location>
</feature>
<keyword evidence="8 10" id="KW-0472">Membrane</keyword>
<dbReference type="PROSITE" id="PS50893">
    <property type="entry name" value="ABC_TRANSPORTER_2"/>
    <property type="match status" value="2"/>
</dbReference>
<dbReference type="InterPro" id="IPR017871">
    <property type="entry name" value="ABC_transporter-like_CS"/>
</dbReference>
<feature type="transmembrane region" description="Helical" evidence="10">
    <location>
        <begin position="1079"/>
        <end position="1099"/>
    </location>
</feature>
<dbReference type="InterPro" id="IPR011527">
    <property type="entry name" value="ABC1_TM_dom"/>
</dbReference>
<feature type="transmembrane region" description="Helical" evidence="10">
    <location>
        <begin position="945"/>
        <end position="965"/>
    </location>
</feature>
<evidence type="ECO:0000256" key="9">
    <source>
        <dbReference type="SAM" id="MobiDB-lite"/>
    </source>
</evidence>
<keyword evidence="4 10" id="KW-0812">Transmembrane</keyword>
<dbReference type="PROSITE" id="PS50929">
    <property type="entry name" value="ABC_TM1F"/>
    <property type="match status" value="1"/>
</dbReference>
<evidence type="ECO:0000256" key="4">
    <source>
        <dbReference type="ARBA" id="ARBA00022692"/>
    </source>
</evidence>
<feature type="region of interest" description="Disordered" evidence="9">
    <location>
        <begin position="786"/>
        <end position="809"/>
    </location>
</feature>
<accession>L1LEG5</accession>
<keyword evidence="5" id="KW-0547">Nucleotide-binding</keyword>
<feature type="transmembrane region" description="Helical" evidence="10">
    <location>
        <begin position="826"/>
        <end position="848"/>
    </location>
</feature>
<dbReference type="GeneID" id="15803171"/>